<name>A0A7W8XUK0_9HYPH</name>
<evidence type="ECO:0000313" key="1">
    <source>
        <dbReference type="EMBL" id="MBB5575873.1"/>
    </source>
</evidence>
<dbReference type="Proteomes" id="UP000549882">
    <property type="component" value="Unassembled WGS sequence"/>
</dbReference>
<sequence>MSVEPQIIARLDQSLLRPLCRIPKMPLSQGVEMAYTQDDLDMVLRHIAEGEQHISNQEVIITKLRIRQLDTKAAEEALAVFNEMLRIHRHNCDVIAAGLEDDH</sequence>
<protein>
    <submittedName>
        <fullName evidence="1">Uncharacterized protein</fullName>
    </submittedName>
</protein>
<reference evidence="1 2" key="1">
    <citation type="submission" date="2020-08" db="EMBL/GenBank/DDBJ databases">
        <title>Genomic Encyclopedia of Type Strains, Phase IV (KMG-V): Genome sequencing to study the core and pangenomes of soil and plant-associated prokaryotes.</title>
        <authorList>
            <person name="Whitman W."/>
        </authorList>
    </citation>
    <scope>NUCLEOTIDE SEQUENCE [LARGE SCALE GENOMIC DNA]</scope>
    <source>
        <strain evidence="1 2">SEMIA 4064</strain>
    </source>
</reference>
<dbReference type="EMBL" id="JACHBI010000009">
    <property type="protein sequence ID" value="MBB5575873.1"/>
    <property type="molecule type" value="Genomic_DNA"/>
</dbReference>
<dbReference type="AlphaFoldDB" id="A0A7W8XUK0"/>
<evidence type="ECO:0000313" key="2">
    <source>
        <dbReference type="Proteomes" id="UP000549882"/>
    </source>
</evidence>
<proteinExistence type="predicted"/>
<organism evidence="1 2">
    <name type="scientific">Rhizobium paranaense</name>
    <dbReference type="NCBI Taxonomy" id="1650438"/>
    <lineage>
        <taxon>Bacteria</taxon>
        <taxon>Pseudomonadati</taxon>
        <taxon>Pseudomonadota</taxon>
        <taxon>Alphaproteobacteria</taxon>
        <taxon>Hyphomicrobiales</taxon>
        <taxon>Rhizobiaceae</taxon>
        <taxon>Rhizobium/Agrobacterium group</taxon>
        <taxon>Rhizobium</taxon>
    </lineage>
</organism>
<gene>
    <name evidence="1" type="ORF">GGD50_004508</name>
</gene>
<keyword evidence="2" id="KW-1185">Reference proteome</keyword>
<accession>A0A7W8XUK0</accession>
<comment type="caution">
    <text evidence="1">The sequence shown here is derived from an EMBL/GenBank/DDBJ whole genome shotgun (WGS) entry which is preliminary data.</text>
</comment>